<comment type="function">
    <text evidence="1">Mitochondrial membrane ATP synthase (F(1)F(0) ATP synthase or Complex V) produces ATP from ADP in the presence of a proton gradient across the membrane which is generated by electron transport complexes of the respiratory chain. F-type ATPases consist of two structural domains, F(1) - containing the extramembraneous catalytic core and F(0) - containing the membrane proton channel, linked together by a central stalk and a peripheral stalk. During catalysis, ATP synthesis in the catalytic domain of F(1) is coupled via a rotary mechanism of the central stalk subunits to proton translocation. Key component of the proton channel; it may play a direct role in the translocation of protons across the membrane.</text>
</comment>
<keyword evidence="7 14" id="KW-0812">Transmembrane</keyword>
<dbReference type="InterPro" id="IPR023011">
    <property type="entry name" value="ATP_synth_F0_asu_AS"/>
</dbReference>
<keyword evidence="12" id="KW-0066">ATP synthesis</keyword>
<dbReference type="InterPro" id="IPR035908">
    <property type="entry name" value="F0_ATP_A_sf"/>
</dbReference>
<evidence type="ECO:0000256" key="10">
    <source>
        <dbReference type="ARBA" id="ARBA00023065"/>
    </source>
</evidence>
<sequence length="220" mass="26171">MLNYFYIFDPSTKFFMLNWISSILGIFLIPQIYWIKNSSIIHMIMLIINKLWGEFKMLLSIKFNYLNLFIFLSLMIMIFLNNFLGLFPFIFTSSSHMVFSLYLSLSIWISLMIFGWLKNTNFMLIHLVPMNTPFILMFFMVIIETLSNLIRPLTLSIRLMANMIAGHLLLTLLSSFIPSFYFYPIFLVTQLMLLMLEYMVAFIQCYVFTILLILYMKETN</sequence>
<dbReference type="GO" id="GO:0005743">
    <property type="term" value="C:mitochondrial inner membrane"/>
    <property type="evidence" value="ECO:0007669"/>
    <property type="project" value="UniProtKB-SubCell"/>
</dbReference>
<keyword evidence="6" id="KW-0138">CF(0)</keyword>
<evidence type="ECO:0000256" key="5">
    <source>
        <dbReference type="ARBA" id="ARBA00022448"/>
    </source>
</evidence>
<feature type="transmembrane region" description="Helical" evidence="14">
    <location>
        <begin position="124"/>
        <end position="143"/>
    </location>
</feature>
<comment type="similarity">
    <text evidence="3">Belongs to the ATPase A chain family.</text>
</comment>
<organism evidence="15">
    <name type="scientific">Sigalphus bicolor</name>
    <dbReference type="NCBI Taxonomy" id="515846"/>
    <lineage>
        <taxon>Eukaryota</taxon>
        <taxon>Metazoa</taxon>
        <taxon>Ecdysozoa</taxon>
        <taxon>Arthropoda</taxon>
        <taxon>Hexapoda</taxon>
        <taxon>Insecta</taxon>
        <taxon>Pterygota</taxon>
        <taxon>Neoptera</taxon>
        <taxon>Endopterygota</taxon>
        <taxon>Hymenoptera</taxon>
        <taxon>Apocrita</taxon>
        <taxon>Ichneumonoidea</taxon>
        <taxon>Braconidae</taxon>
        <taxon>Sigalphinae</taxon>
        <taxon>Sigalphus</taxon>
    </lineage>
</organism>
<dbReference type="PROSITE" id="PS00449">
    <property type="entry name" value="ATPASE_A"/>
    <property type="match status" value="1"/>
</dbReference>
<keyword evidence="15" id="KW-0496">Mitochondrion</keyword>
<dbReference type="InterPro" id="IPR045083">
    <property type="entry name" value="ATP_synth_F0_asu_bact/mt"/>
</dbReference>
<dbReference type="PRINTS" id="PR00123">
    <property type="entry name" value="ATPASEA"/>
</dbReference>
<dbReference type="PANTHER" id="PTHR11410">
    <property type="entry name" value="ATP SYNTHASE SUBUNIT A"/>
    <property type="match status" value="1"/>
</dbReference>
<keyword evidence="9 14" id="KW-1133">Transmembrane helix</keyword>
<gene>
    <name evidence="15" type="primary">ATP6</name>
</gene>
<comment type="subcellular location">
    <subcellularLocation>
        <location evidence="2">Membrane</location>
        <topology evidence="2">Multi-pass membrane protein</topology>
    </subcellularLocation>
    <subcellularLocation>
        <location evidence="13">Mitochondrion inner membrane</location>
        <topology evidence="13">Multi-pass membrane protein</topology>
    </subcellularLocation>
</comment>
<evidence type="ECO:0000256" key="13">
    <source>
        <dbReference type="RuleBase" id="RU004450"/>
    </source>
</evidence>
<name>A0A0A6ZM10_9HYME</name>
<evidence type="ECO:0000256" key="1">
    <source>
        <dbReference type="ARBA" id="ARBA00002070"/>
    </source>
</evidence>
<geneLocation type="mitochondrion" evidence="15"/>
<dbReference type="NCBIfam" id="TIGR01131">
    <property type="entry name" value="ATP_synt_6_or_A"/>
    <property type="match status" value="1"/>
</dbReference>
<comment type="subunit">
    <text evidence="4">F-type ATPases have 2 components, CF(1) - the catalytic core - and CF(0) - the membrane proton channel. CF(1) has five subunits: alpha(3), beta(3), gamma(1), delta(1), epsilon(1). CF(0) has three main subunits: a, b and c.</text>
</comment>
<dbReference type="Gene3D" id="1.20.120.220">
    <property type="entry name" value="ATP synthase, F0 complex, subunit A"/>
    <property type="match status" value="1"/>
</dbReference>
<feature type="transmembrane region" description="Helical" evidence="14">
    <location>
        <begin position="65"/>
        <end position="91"/>
    </location>
</feature>
<evidence type="ECO:0000256" key="3">
    <source>
        <dbReference type="ARBA" id="ARBA00006810"/>
    </source>
</evidence>
<evidence type="ECO:0000256" key="14">
    <source>
        <dbReference type="SAM" id="Phobius"/>
    </source>
</evidence>
<dbReference type="PANTHER" id="PTHR11410:SF0">
    <property type="entry name" value="ATP SYNTHASE SUBUNIT A"/>
    <property type="match status" value="1"/>
</dbReference>
<evidence type="ECO:0000256" key="12">
    <source>
        <dbReference type="ARBA" id="ARBA00023310"/>
    </source>
</evidence>
<protein>
    <recommendedName>
        <fullName evidence="13">ATP synthase subunit a</fullName>
    </recommendedName>
</protein>
<dbReference type="GO" id="GO:0045259">
    <property type="term" value="C:proton-transporting ATP synthase complex"/>
    <property type="evidence" value="ECO:0007669"/>
    <property type="project" value="UniProtKB-KW"/>
</dbReference>
<evidence type="ECO:0000256" key="7">
    <source>
        <dbReference type="ARBA" id="ARBA00022692"/>
    </source>
</evidence>
<keyword evidence="11 14" id="KW-0472">Membrane</keyword>
<dbReference type="AlphaFoldDB" id="A0A0A6ZM10"/>
<keyword evidence="10" id="KW-0406">Ion transport</keyword>
<evidence type="ECO:0000313" key="15">
    <source>
        <dbReference type="EMBL" id="AHA52587.1"/>
    </source>
</evidence>
<dbReference type="InterPro" id="IPR000568">
    <property type="entry name" value="ATP_synth_F0_asu"/>
</dbReference>
<reference evidence="15" key="1">
    <citation type="submission" date="2013-07" db="EMBL/GenBank/DDBJ databases">
        <title>The comparative mitochondrial genomes from Braconidae subfamilies and the phylogeny of the Hymenoptera.</title>
        <authorList>
            <person name="Li Q."/>
            <person name="Wei S.J."/>
            <person name="Chen X.X."/>
        </authorList>
    </citation>
    <scope>NUCLEOTIDE SEQUENCE</scope>
</reference>
<keyword evidence="5" id="KW-0813">Transport</keyword>
<evidence type="ECO:0000256" key="9">
    <source>
        <dbReference type="ARBA" id="ARBA00022989"/>
    </source>
</evidence>
<dbReference type="Pfam" id="PF00119">
    <property type="entry name" value="ATP-synt_A"/>
    <property type="match status" value="1"/>
</dbReference>
<evidence type="ECO:0000256" key="2">
    <source>
        <dbReference type="ARBA" id="ARBA00004141"/>
    </source>
</evidence>
<dbReference type="SUPFAM" id="SSF81336">
    <property type="entry name" value="F1F0 ATP synthase subunit A"/>
    <property type="match status" value="1"/>
</dbReference>
<feature type="transmembrane region" description="Helical" evidence="14">
    <location>
        <begin position="97"/>
        <end position="117"/>
    </location>
</feature>
<proteinExistence type="inferred from homology"/>
<keyword evidence="8" id="KW-0375">Hydrogen ion transport</keyword>
<feature type="transmembrane region" description="Helical" evidence="14">
    <location>
        <begin position="195"/>
        <end position="216"/>
    </location>
</feature>
<dbReference type="CDD" id="cd00310">
    <property type="entry name" value="ATP-synt_Fo_a_6"/>
    <property type="match status" value="1"/>
</dbReference>
<dbReference type="EMBL" id="KF385878">
    <property type="protein sequence ID" value="AHA52587.1"/>
    <property type="molecule type" value="Genomic_DNA"/>
</dbReference>
<evidence type="ECO:0000256" key="6">
    <source>
        <dbReference type="ARBA" id="ARBA00022547"/>
    </source>
</evidence>
<accession>A0A0A6ZM10</accession>
<evidence type="ECO:0000256" key="4">
    <source>
        <dbReference type="ARBA" id="ARBA00011648"/>
    </source>
</evidence>
<dbReference type="GO" id="GO:0046933">
    <property type="term" value="F:proton-transporting ATP synthase activity, rotational mechanism"/>
    <property type="evidence" value="ECO:0007669"/>
    <property type="project" value="TreeGrafter"/>
</dbReference>
<evidence type="ECO:0000256" key="11">
    <source>
        <dbReference type="ARBA" id="ARBA00023136"/>
    </source>
</evidence>
<feature type="transmembrane region" description="Helical" evidence="14">
    <location>
        <begin position="163"/>
        <end position="183"/>
    </location>
</feature>
<feature type="transmembrane region" description="Helical" evidence="14">
    <location>
        <begin position="15"/>
        <end position="35"/>
    </location>
</feature>
<evidence type="ECO:0000256" key="8">
    <source>
        <dbReference type="ARBA" id="ARBA00022781"/>
    </source>
</evidence>